<dbReference type="FunFam" id="3.40.50.720:FF:000021">
    <property type="entry name" value="D-3-phosphoglycerate dehydrogenase"/>
    <property type="match status" value="1"/>
</dbReference>
<dbReference type="FunFam" id="3.30.1330.90:FF:000003">
    <property type="entry name" value="D-3-phosphoglycerate dehydrogenase"/>
    <property type="match status" value="1"/>
</dbReference>
<evidence type="ECO:0000256" key="4">
    <source>
        <dbReference type="ARBA" id="ARBA00021582"/>
    </source>
</evidence>
<evidence type="ECO:0000256" key="1">
    <source>
        <dbReference type="ARBA" id="ARBA00003800"/>
    </source>
</evidence>
<dbReference type="Pfam" id="PF01842">
    <property type="entry name" value="ACT"/>
    <property type="match status" value="1"/>
</dbReference>
<gene>
    <name evidence="13" type="ORF">C4532_01750</name>
</gene>
<dbReference type="FunFam" id="3.30.70.260:FF:000008">
    <property type="entry name" value="D-3-phosphoglycerate dehydrogenase, chloroplastic"/>
    <property type="match status" value="1"/>
</dbReference>
<name>A0A419F8H1_9BACT</name>
<evidence type="ECO:0000256" key="11">
    <source>
        <dbReference type="RuleBase" id="RU363003"/>
    </source>
</evidence>
<dbReference type="AlphaFoldDB" id="A0A419F8H1"/>
<dbReference type="Pfam" id="PF19304">
    <property type="entry name" value="PGDH_inter"/>
    <property type="match status" value="1"/>
</dbReference>
<dbReference type="InterPro" id="IPR045865">
    <property type="entry name" value="ACT-like_dom_sf"/>
</dbReference>
<dbReference type="InterPro" id="IPR029753">
    <property type="entry name" value="D-isomer_DH_CS"/>
</dbReference>
<dbReference type="InterPro" id="IPR006140">
    <property type="entry name" value="D-isomer_DH_NAD-bd"/>
</dbReference>
<dbReference type="SUPFAM" id="SSF143548">
    <property type="entry name" value="Serine metabolism enzymes domain"/>
    <property type="match status" value="1"/>
</dbReference>
<dbReference type="Gene3D" id="3.30.1330.90">
    <property type="entry name" value="D-3-phosphoglycerate dehydrogenase, domain 3"/>
    <property type="match status" value="1"/>
</dbReference>
<dbReference type="CDD" id="cd04902">
    <property type="entry name" value="ACT_3PGDH-xct"/>
    <property type="match status" value="1"/>
</dbReference>
<dbReference type="EMBL" id="QZKI01000011">
    <property type="protein sequence ID" value="RJP74740.1"/>
    <property type="molecule type" value="Genomic_DNA"/>
</dbReference>
<evidence type="ECO:0000256" key="2">
    <source>
        <dbReference type="ARBA" id="ARBA00005216"/>
    </source>
</evidence>
<dbReference type="PROSITE" id="PS00065">
    <property type="entry name" value="D_2_HYDROXYACID_DH_1"/>
    <property type="match status" value="1"/>
</dbReference>
<evidence type="ECO:0000259" key="12">
    <source>
        <dbReference type="PROSITE" id="PS51671"/>
    </source>
</evidence>
<dbReference type="NCBIfam" id="TIGR01327">
    <property type="entry name" value="PGDH"/>
    <property type="match status" value="1"/>
</dbReference>
<keyword evidence="7 11" id="KW-0520">NAD</keyword>
<evidence type="ECO:0000256" key="3">
    <source>
        <dbReference type="ARBA" id="ARBA00005854"/>
    </source>
</evidence>
<comment type="catalytic activity">
    <reaction evidence="10 11">
        <text>(2R)-3-phosphoglycerate + NAD(+) = 3-phosphooxypyruvate + NADH + H(+)</text>
        <dbReference type="Rhea" id="RHEA:12641"/>
        <dbReference type="ChEBI" id="CHEBI:15378"/>
        <dbReference type="ChEBI" id="CHEBI:18110"/>
        <dbReference type="ChEBI" id="CHEBI:57540"/>
        <dbReference type="ChEBI" id="CHEBI:57945"/>
        <dbReference type="ChEBI" id="CHEBI:58272"/>
        <dbReference type="EC" id="1.1.1.95"/>
    </reaction>
</comment>
<dbReference type="PANTHER" id="PTHR42789">
    <property type="entry name" value="D-ISOMER SPECIFIC 2-HYDROXYACID DEHYDROGENASE FAMILY PROTEIN (AFU_ORTHOLOGUE AFUA_6G10090)"/>
    <property type="match status" value="1"/>
</dbReference>
<keyword evidence="5 11" id="KW-0028">Amino-acid biosynthesis</keyword>
<proteinExistence type="inferred from homology"/>
<evidence type="ECO:0000256" key="5">
    <source>
        <dbReference type="ARBA" id="ARBA00022605"/>
    </source>
</evidence>
<dbReference type="Pfam" id="PF00389">
    <property type="entry name" value="2-Hacid_dh"/>
    <property type="match status" value="1"/>
</dbReference>
<dbReference type="GO" id="GO:0006564">
    <property type="term" value="P:L-serine biosynthetic process"/>
    <property type="evidence" value="ECO:0007669"/>
    <property type="project" value="UniProtKB-UniRule"/>
</dbReference>
<comment type="similarity">
    <text evidence="3 11">Belongs to the D-isomer specific 2-hydroxyacid dehydrogenase family.</text>
</comment>
<evidence type="ECO:0000313" key="13">
    <source>
        <dbReference type="EMBL" id="RJP74740.1"/>
    </source>
</evidence>
<comment type="caution">
    <text evidence="13">The sequence shown here is derived from an EMBL/GenBank/DDBJ whole genome shotgun (WGS) entry which is preliminary data.</text>
</comment>
<dbReference type="InterPro" id="IPR050857">
    <property type="entry name" value="D-2-hydroxyacid_DH"/>
</dbReference>
<sequence length="526" mass="57640">MKILISDPLAKQGVDFIKQQGEFDVEVNAKLSPQELLKVIPDYDALIVRSETKVTAEVIEAAMKLKVVGRAGVGLDNIDVGAATKRGVVVLNAPGGNTISTAEHTVSMMLALARNIPQACASMRSRKWERKQFTGAEVYGKTLGIVGLGRIGSEVARRAHALGMKLLGYDPILSPDRARSLNVEPVDVETLIRNSDFITFHVPLNEHTRNLISHQQFAMMKPDVRLINCARGGVINEEALYQALKERKVAGAALDVFEKEPPIDSPLLELDSVIATPHLGASTEEAQVNVACEVADQVVRALRGEPVAYAVNVPPIDPKVYMELKPYLELAEKLGRFQAQYPQGSVREVVVEVFGDIEQLDVRPIRTAVIKGFLESFLHQNVNYVNASLLMAERKIAVTERKGQMLRDYANLITVRALTDKEECSVAGTLFSRTTPRIVRLNEFYLDACPEGVVLICLNEDKPGIIGNLGTLMAQNGINIGAMTLGRTRRGGEAATILNLDSQLTTGIMDDIKQINYINDARVVKL</sequence>
<evidence type="ECO:0000256" key="8">
    <source>
        <dbReference type="ARBA" id="ARBA00023299"/>
    </source>
</evidence>
<dbReference type="InterPro" id="IPR029009">
    <property type="entry name" value="ASB_dom_sf"/>
</dbReference>
<dbReference type="CDD" id="cd12173">
    <property type="entry name" value="PGDH_4"/>
    <property type="match status" value="1"/>
</dbReference>
<dbReference type="PROSITE" id="PS00671">
    <property type="entry name" value="D_2_HYDROXYACID_DH_3"/>
    <property type="match status" value="1"/>
</dbReference>
<dbReference type="Proteomes" id="UP000285961">
    <property type="component" value="Unassembled WGS sequence"/>
</dbReference>
<dbReference type="GO" id="GO:0004617">
    <property type="term" value="F:phosphoglycerate dehydrogenase activity"/>
    <property type="evidence" value="ECO:0007669"/>
    <property type="project" value="UniProtKB-UniRule"/>
</dbReference>
<reference evidence="13 14" key="1">
    <citation type="journal article" date="2017" name="ISME J.">
        <title>Energy and carbon metabolisms in a deep terrestrial subsurface fluid microbial community.</title>
        <authorList>
            <person name="Momper L."/>
            <person name="Jungbluth S.P."/>
            <person name="Lee M.D."/>
            <person name="Amend J.P."/>
        </authorList>
    </citation>
    <scope>NUCLEOTIDE SEQUENCE [LARGE SCALE GENOMIC DNA]</scope>
    <source>
        <strain evidence="13">SURF_17</strain>
    </source>
</reference>
<dbReference type="Gene3D" id="3.40.50.720">
    <property type="entry name" value="NAD(P)-binding Rossmann-like Domain"/>
    <property type="match status" value="2"/>
</dbReference>
<dbReference type="InterPro" id="IPR006139">
    <property type="entry name" value="D-isomer_2_OHA_DH_cat_dom"/>
</dbReference>
<dbReference type="Gene3D" id="3.30.70.260">
    <property type="match status" value="1"/>
</dbReference>
<evidence type="ECO:0000256" key="9">
    <source>
        <dbReference type="ARBA" id="ARBA00048126"/>
    </source>
</evidence>
<dbReference type="PROSITE" id="PS51671">
    <property type="entry name" value="ACT"/>
    <property type="match status" value="1"/>
</dbReference>
<dbReference type="PROSITE" id="PS00670">
    <property type="entry name" value="D_2_HYDROXYACID_DH_2"/>
    <property type="match status" value="1"/>
</dbReference>
<organism evidence="13 14">
    <name type="scientific">Candidatus Abyssobacteria bacterium SURF_17</name>
    <dbReference type="NCBI Taxonomy" id="2093361"/>
    <lineage>
        <taxon>Bacteria</taxon>
        <taxon>Pseudomonadati</taxon>
        <taxon>Candidatus Hydrogenedentota</taxon>
        <taxon>Candidatus Abyssobacteria</taxon>
    </lineage>
</organism>
<dbReference type="InterPro" id="IPR002912">
    <property type="entry name" value="ACT_dom"/>
</dbReference>
<evidence type="ECO:0000256" key="7">
    <source>
        <dbReference type="ARBA" id="ARBA00023027"/>
    </source>
</evidence>
<protein>
    <recommendedName>
        <fullName evidence="4 11">D-3-phosphoglycerate dehydrogenase</fullName>
        <ecNumber evidence="11">1.1.1.95</ecNumber>
    </recommendedName>
</protein>
<dbReference type="InterPro" id="IPR006236">
    <property type="entry name" value="PGDH"/>
</dbReference>
<dbReference type="SUPFAM" id="SSF55021">
    <property type="entry name" value="ACT-like"/>
    <property type="match status" value="1"/>
</dbReference>
<keyword evidence="6 11" id="KW-0560">Oxidoreductase</keyword>
<comment type="catalytic activity">
    <reaction evidence="9">
        <text>(R)-2-hydroxyglutarate + NAD(+) = 2-oxoglutarate + NADH + H(+)</text>
        <dbReference type="Rhea" id="RHEA:49612"/>
        <dbReference type="ChEBI" id="CHEBI:15378"/>
        <dbReference type="ChEBI" id="CHEBI:15801"/>
        <dbReference type="ChEBI" id="CHEBI:16810"/>
        <dbReference type="ChEBI" id="CHEBI:57540"/>
        <dbReference type="ChEBI" id="CHEBI:57945"/>
        <dbReference type="EC" id="1.1.1.399"/>
    </reaction>
</comment>
<dbReference type="InterPro" id="IPR029752">
    <property type="entry name" value="D-isomer_DH_CS1"/>
</dbReference>
<feature type="domain" description="ACT" evidence="12">
    <location>
        <begin position="454"/>
        <end position="526"/>
    </location>
</feature>
<dbReference type="PANTHER" id="PTHR42789:SF1">
    <property type="entry name" value="D-ISOMER SPECIFIC 2-HYDROXYACID DEHYDROGENASE FAMILY PROTEIN (AFU_ORTHOLOGUE AFUA_6G10090)"/>
    <property type="match status" value="1"/>
</dbReference>
<keyword evidence="8 11" id="KW-0718">Serine biosynthesis</keyword>
<evidence type="ECO:0000256" key="6">
    <source>
        <dbReference type="ARBA" id="ARBA00023002"/>
    </source>
</evidence>
<dbReference type="SUPFAM" id="SSF52283">
    <property type="entry name" value="Formate/glycerate dehydrogenase catalytic domain-like"/>
    <property type="match status" value="1"/>
</dbReference>
<comment type="pathway">
    <text evidence="2 11">Amino-acid biosynthesis; L-serine biosynthesis; L-serine from 3-phospho-D-glycerate: step 1/3.</text>
</comment>
<evidence type="ECO:0000313" key="14">
    <source>
        <dbReference type="Proteomes" id="UP000285961"/>
    </source>
</evidence>
<dbReference type="InterPro" id="IPR036291">
    <property type="entry name" value="NAD(P)-bd_dom_sf"/>
</dbReference>
<dbReference type="UniPathway" id="UPA00135">
    <property type="reaction ID" value="UER00196"/>
</dbReference>
<dbReference type="EC" id="1.1.1.95" evidence="11"/>
<accession>A0A419F8H1</accession>
<dbReference type="SUPFAM" id="SSF51735">
    <property type="entry name" value="NAD(P)-binding Rossmann-fold domains"/>
    <property type="match status" value="1"/>
</dbReference>
<evidence type="ECO:0000256" key="10">
    <source>
        <dbReference type="ARBA" id="ARBA00048731"/>
    </source>
</evidence>
<dbReference type="InterPro" id="IPR045626">
    <property type="entry name" value="PGDH_ASB_dom"/>
</dbReference>
<dbReference type="Pfam" id="PF02826">
    <property type="entry name" value="2-Hacid_dh_C"/>
    <property type="match status" value="1"/>
</dbReference>
<comment type="function">
    <text evidence="1">Catalyzes the reversible oxidation of 3-phospho-D-glycerate to 3-phosphonooxypyruvate, the first step of the phosphorylated L-serine biosynthesis pathway. Also catalyzes the reversible oxidation of 2-hydroxyglutarate to 2-oxoglutarate.</text>
</comment>
<dbReference type="GO" id="GO:0051287">
    <property type="term" value="F:NAD binding"/>
    <property type="evidence" value="ECO:0007669"/>
    <property type="project" value="UniProtKB-UniRule"/>
</dbReference>